<organism evidence="9">
    <name type="scientific">Dendroctonus ponderosae</name>
    <name type="common">Mountain pine beetle</name>
    <dbReference type="NCBI Taxonomy" id="77166"/>
    <lineage>
        <taxon>Eukaryota</taxon>
        <taxon>Metazoa</taxon>
        <taxon>Ecdysozoa</taxon>
        <taxon>Arthropoda</taxon>
        <taxon>Hexapoda</taxon>
        <taxon>Insecta</taxon>
        <taxon>Pterygota</taxon>
        <taxon>Neoptera</taxon>
        <taxon>Endopterygota</taxon>
        <taxon>Coleoptera</taxon>
        <taxon>Polyphaga</taxon>
        <taxon>Cucujiformia</taxon>
        <taxon>Curculionidae</taxon>
        <taxon>Scolytinae</taxon>
        <taxon>Dendroctonus</taxon>
    </lineage>
</organism>
<evidence type="ECO:0000256" key="3">
    <source>
        <dbReference type="ARBA" id="ARBA00022448"/>
    </source>
</evidence>
<evidence type="ECO:0000313" key="10">
    <source>
        <dbReference type="EnsemblMetazoa" id="XP_019759916.1"/>
    </source>
</evidence>
<keyword evidence="7 8" id="KW-0472">Membrane</keyword>
<evidence type="ECO:0000256" key="6">
    <source>
        <dbReference type="ARBA" id="ARBA00022989"/>
    </source>
</evidence>
<keyword evidence="4 8" id="KW-0812">Transmembrane</keyword>
<dbReference type="PANTHER" id="PTHR10778:SF10">
    <property type="entry name" value="SOLUTE CARRIER FAMILY 35 MEMBER B1"/>
    <property type="match status" value="1"/>
</dbReference>
<dbReference type="Proteomes" id="UP000019118">
    <property type="component" value="Unassembled WGS sequence"/>
</dbReference>
<keyword evidence="5" id="KW-0256">Endoplasmic reticulum</keyword>
<dbReference type="OrthoDB" id="78344at2759"/>
<evidence type="ECO:0000256" key="2">
    <source>
        <dbReference type="ARBA" id="ARBA00010694"/>
    </source>
</evidence>
<sequence length="332" mass="37052">MKADSHQTRRFIFYALGIFTTYFYFGILLEKVTRAKYEIETVDSEGNREISTQRFPFAITLVCTQCFINYVVARAALYIWPQSADQTSKLYYSSVSVTYLLAMLASNMALQWVPYPTQVVGKSAKPIPVLILGVLVGRKSYTLKKYLFVFIIVLGVVLFMLKDNVASSTAEDSGFGVGELLLILSLVMDGLTGAIQERIRAESKPTGLQMMLMQNGWSSLYLIAVMLITGESVAFLQYAKENVSICSALLFIGLASALGQLFIFSMVSEFGPLVLSIVTTTRKFFTVLGSVVFFGNTLTERQWIGAFLVFFGLFLDAYYAKGRPKKEKDVVK</sequence>
<feature type="transmembrane region" description="Helical" evidence="8">
    <location>
        <begin position="216"/>
        <end position="236"/>
    </location>
</feature>
<dbReference type="Pfam" id="PF08449">
    <property type="entry name" value="UAA"/>
    <property type="match status" value="1"/>
</dbReference>
<comment type="subcellular location">
    <subcellularLocation>
        <location evidence="1">Endoplasmic reticulum membrane</location>
        <topology evidence="1">Multi-pass membrane protein</topology>
    </subcellularLocation>
</comment>
<keyword evidence="6 8" id="KW-1133">Transmembrane helix</keyword>
<evidence type="ECO:0000313" key="9">
    <source>
        <dbReference type="EMBL" id="ENN77194.1"/>
    </source>
</evidence>
<dbReference type="AlphaFoldDB" id="N6TA98"/>
<comment type="similarity">
    <text evidence="2">Belongs to the nucleotide-sugar transporter family. SLC35B subfamily.</text>
</comment>
<dbReference type="HOGENOM" id="CLU_036019_1_0_1"/>
<reference evidence="9 11" key="1">
    <citation type="journal article" date="2013" name="Genome Biol.">
        <title>Draft genome of the mountain pine beetle, Dendroctonus ponderosae Hopkins, a major forest pest.</title>
        <authorList>
            <person name="Keeling C.I."/>
            <person name="Yuen M.M."/>
            <person name="Liao N.Y."/>
            <person name="Docking T.R."/>
            <person name="Chan S.K."/>
            <person name="Taylor G.A."/>
            <person name="Palmquist D.L."/>
            <person name="Jackman S.D."/>
            <person name="Nguyen A."/>
            <person name="Li M."/>
            <person name="Henderson H."/>
            <person name="Janes J.K."/>
            <person name="Zhao Y."/>
            <person name="Pandoh P."/>
            <person name="Moore R."/>
            <person name="Sperling F.A."/>
            <person name="Huber D.P."/>
            <person name="Birol I."/>
            <person name="Jones S.J."/>
            <person name="Bohlmann J."/>
        </authorList>
    </citation>
    <scope>NUCLEOTIDE SEQUENCE</scope>
</reference>
<dbReference type="EMBL" id="KB740949">
    <property type="protein sequence ID" value="ENN77194.1"/>
    <property type="molecule type" value="Genomic_DNA"/>
</dbReference>
<feature type="transmembrane region" description="Helical" evidence="8">
    <location>
        <begin position="90"/>
        <end position="113"/>
    </location>
</feature>
<evidence type="ECO:0000256" key="8">
    <source>
        <dbReference type="SAM" id="Phobius"/>
    </source>
</evidence>
<feature type="non-terminal residue" evidence="9">
    <location>
        <position position="1"/>
    </location>
</feature>
<dbReference type="OMA" id="CGAIGQV"/>
<evidence type="ECO:0000256" key="1">
    <source>
        <dbReference type="ARBA" id="ARBA00004477"/>
    </source>
</evidence>
<feature type="transmembrane region" description="Helical" evidence="8">
    <location>
        <begin position="12"/>
        <end position="29"/>
    </location>
</feature>
<feature type="transmembrane region" description="Helical" evidence="8">
    <location>
        <begin position="273"/>
        <end position="295"/>
    </location>
</feature>
<protein>
    <recommendedName>
        <fullName evidence="12">Sugar phosphate transporter domain-containing protein</fullName>
    </recommendedName>
</protein>
<feature type="transmembrane region" description="Helical" evidence="8">
    <location>
        <begin position="242"/>
        <end position="264"/>
    </location>
</feature>
<name>N6TA98_DENPD</name>
<gene>
    <name evidence="10" type="primary">109537571</name>
    <name evidence="9" type="ORF">YQE_06332</name>
</gene>
<keyword evidence="11" id="KW-1185">Reference proteome</keyword>
<dbReference type="PANTHER" id="PTHR10778">
    <property type="entry name" value="SOLUTE CARRIER FAMILY 35 MEMBER B"/>
    <property type="match status" value="1"/>
</dbReference>
<reference evidence="10" key="2">
    <citation type="submission" date="2024-08" db="UniProtKB">
        <authorList>
            <consortium name="EnsemblMetazoa"/>
        </authorList>
    </citation>
    <scope>IDENTIFICATION</scope>
</reference>
<feature type="transmembrane region" description="Helical" evidence="8">
    <location>
        <begin position="143"/>
        <end position="161"/>
    </location>
</feature>
<feature type="transmembrane region" description="Helical" evidence="8">
    <location>
        <begin position="301"/>
        <end position="319"/>
    </location>
</feature>
<keyword evidence="3" id="KW-0813">Transport</keyword>
<evidence type="ECO:0000313" key="11">
    <source>
        <dbReference type="Proteomes" id="UP000019118"/>
    </source>
</evidence>
<evidence type="ECO:0000256" key="7">
    <source>
        <dbReference type="ARBA" id="ARBA00023136"/>
    </source>
</evidence>
<dbReference type="GO" id="GO:0005789">
    <property type="term" value="C:endoplasmic reticulum membrane"/>
    <property type="evidence" value="ECO:0007669"/>
    <property type="project" value="UniProtKB-SubCell"/>
</dbReference>
<proteinExistence type="inferred from homology"/>
<dbReference type="SUPFAM" id="SSF103481">
    <property type="entry name" value="Multidrug resistance efflux transporter EmrE"/>
    <property type="match status" value="2"/>
</dbReference>
<accession>N6TA98</accession>
<dbReference type="KEGG" id="dpa:109537571"/>
<dbReference type="InterPro" id="IPR037185">
    <property type="entry name" value="EmrE-like"/>
</dbReference>
<feature type="transmembrane region" description="Helical" evidence="8">
    <location>
        <begin position="173"/>
        <end position="195"/>
    </location>
</feature>
<dbReference type="InterPro" id="IPR013657">
    <property type="entry name" value="SCL35B1-4/HUT1"/>
</dbReference>
<evidence type="ECO:0008006" key="12">
    <source>
        <dbReference type="Google" id="ProtNLM"/>
    </source>
</evidence>
<dbReference type="GO" id="GO:0005459">
    <property type="term" value="F:UDP-galactose transmembrane transporter activity"/>
    <property type="evidence" value="ECO:0007669"/>
    <property type="project" value="TreeGrafter"/>
</dbReference>
<evidence type="ECO:0000256" key="4">
    <source>
        <dbReference type="ARBA" id="ARBA00022692"/>
    </source>
</evidence>
<dbReference type="GO" id="GO:0000139">
    <property type="term" value="C:Golgi membrane"/>
    <property type="evidence" value="ECO:0007669"/>
    <property type="project" value="TreeGrafter"/>
</dbReference>
<dbReference type="EnsemblMetazoa" id="XM_019904357.1">
    <property type="protein sequence ID" value="XP_019759916.1"/>
    <property type="gene ID" value="LOC109537571"/>
</dbReference>
<dbReference type="GO" id="GO:0005460">
    <property type="term" value="F:UDP-glucose transmembrane transporter activity"/>
    <property type="evidence" value="ECO:0007669"/>
    <property type="project" value="TreeGrafter"/>
</dbReference>
<feature type="transmembrane region" description="Helical" evidence="8">
    <location>
        <begin position="55"/>
        <end position="78"/>
    </location>
</feature>
<evidence type="ECO:0000256" key="5">
    <source>
        <dbReference type="ARBA" id="ARBA00022824"/>
    </source>
</evidence>